<dbReference type="OrthoDB" id="7181414at2"/>
<dbReference type="GO" id="GO:0004767">
    <property type="term" value="F:sphingomyelin phosphodiesterase activity"/>
    <property type="evidence" value="ECO:0007669"/>
    <property type="project" value="InterPro"/>
</dbReference>
<dbReference type="EMBL" id="RWJF01000001">
    <property type="protein sequence ID" value="RST31402.1"/>
    <property type="molecule type" value="Genomic_DNA"/>
</dbReference>
<proteinExistence type="predicted"/>
<keyword evidence="3" id="KW-0540">Nuclease</keyword>
<dbReference type="SUPFAM" id="SSF56219">
    <property type="entry name" value="DNase I-like"/>
    <property type="match status" value="1"/>
</dbReference>
<keyword evidence="1" id="KW-0732">Signal</keyword>
<dbReference type="InterPro" id="IPR005135">
    <property type="entry name" value="Endo/exonuclease/phosphatase"/>
</dbReference>
<name>A0A429VC42_9SPHN</name>
<comment type="caution">
    <text evidence="3">The sequence shown here is derived from an EMBL/GenBank/DDBJ whole genome shotgun (WGS) entry which is preliminary data.</text>
</comment>
<dbReference type="Pfam" id="PF03372">
    <property type="entry name" value="Exo_endo_phos"/>
    <property type="match status" value="1"/>
</dbReference>
<dbReference type="PANTHER" id="PTHR16320:SF23">
    <property type="entry name" value="SPHINGOMYELINASE C 1"/>
    <property type="match status" value="1"/>
</dbReference>
<keyword evidence="4" id="KW-1185">Reference proteome</keyword>
<evidence type="ECO:0000313" key="3">
    <source>
        <dbReference type="EMBL" id="RST31402.1"/>
    </source>
</evidence>
<feature type="signal peptide" evidence="1">
    <location>
        <begin position="1"/>
        <end position="20"/>
    </location>
</feature>
<dbReference type="RefSeq" id="WP_126719230.1">
    <property type="nucleotide sequence ID" value="NZ_RWJF01000001.1"/>
</dbReference>
<sequence length="305" mass="31939">MRRLLVPFLAVLAAAAPAAAADLSVLSYNIHGLPWPIVHDRTRDLQAIGDRLAAMRAAGTQPHLVLLQEAFTGHAKAIGSIAGYPYAVRGPDSRGDLEDSGLLILSDYPVLGSERIVYRRGACAGLDCLSNKGALLVRVAVPGLAQPLAVVDTHMNARARSCAGRRHSDRAYAAQVEELRQFVASRILPGTPAIVGGDMNVGRAAARTALVTGDQLLAGSDDAVRTALAGAAPVDDPAAAAVIARRNKDWLFARGDQAVTFRLASLSVPFPRGTLSDHGGYIARYALVPSQAPAAVRVAGLEARP</sequence>
<organism evidence="3 4">
    <name type="scientific">Sphingomonas ginkgonis</name>
    <dbReference type="NCBI Taxonomy" id="2315330"/>
    <lineage>
        <taxon>Bacteria</taxon>
        <taxon>Pseudomonadati</taxon>
        <taxon>Pseudomonadota</taxon>
        <taxon>Alphaproteobacteria</taxon>
        <taxon>Sphingomonadales</taxon>
        <taxon>Sphingomonadaceae</taxon>
        <taxon>Sphingomonas</taxon>
    </lineage>
</organism>
<dbReference type="Proteomes" id="UP000274661">
    <property type="component" value="Unassembled WGS sequence"/>
</dbReference>
<evidence type="ECO:0000313" key="4">
    <source>
        <dbReference type="Proteomes" id="UP000274661"/>
    </source>
</evidence>
<keyword evidence="3" id="KW-0255">Endonuclease</keyword>
<feature type="chain" id="PRO_5019560863" evidence="1">
    <location>
        <begin position="21"/>
        <end position="305"/>
    </location>
</feature>
<gene>
    <name evidence="3" type="ORF">HMF7854_11545</name>
</gene>
<evidence type="ECO:0000259" key="2">
    <source>
        <dbReference type="Pfam" id="PF03372"/>
    </source>
</evidence>
<dbReference type="InterPro" id="IPR036691">
    <property type="entry name" value="Endo/exonu/phosph_ase_sf"/>
</dbReference>
<keyword evidence="3" id="KW-0378">Hydrolase</keyword>
<accession>A0A429VC42</accession>
<dbReference type="GO" id="GO:0004519">
    <property type="term" value="F:endonuclease activity"/>
    <property type="evidence" value="ECO:0007669"/>
    <property type="project" value="UniProtKB-KW"/>
</dbReference>
<dbReference type="PANTHER" id="PTHR16320">
    <property type="entry name" value="SPHINGOMYELINASE FAMILY MEMBER"/>
    <property type="match status" value="1"/>
</dbReference>
<dbReference type="InterPro" id="IPR038772">
    <property type="entry name" value="Sph/SMPD2-like"/>
</dbReference>
<feature type="domain" description="Endonuclease/exonuclease/phosphatase" evidence="2">
    <location>
        <begin position="26"/>
        <end position="278"/>
    </location>
</feature>
<dbReference type="Gene3D" id="3.60.10.10">
    <property type="entry name" value="Endonuclease/exonuclease/phosphatase"/>
    <property type="match status" value="1"/>
</dbReference>
<evidence type="ECO:0000256" key="1">
    <source>
        <dbReference type="SAM" id="SignalP"/>
    </source>
</evidence>
<protein>
    <submittedName>
        <fullName evidence="3">Endonuclease</fullName>
    </submittedName>
</protein>
<dbReference type="AlphaFoldDB" id="A0A429VC42"/>
<reference evidence="3 4" key="1">
    <citation type="submission" date="2018-12" db="EMBL/GenBank/DDBJ databases">
        <title>Sphingomonas sp. HMF7854 Genome sequencing and assembly.</title>
        <authorList>
            <person name="Cha I."/>
            <person name="Kang H."/>
            <person name="Kim H."/>
            <person name="Kang J."/>
            <person name="Joh K."/>
        </authorList>
    </citation>
    <scope>NUCLEOTIDE SEQUENCE [LARGE SCALE GENOMIC DNA]</scope>
    <source>
        <strain evidence="3 4">HMF7854</strain>
    </source>
</reference>